<dbReference type="EMBL" id="UOGD01000206">
    <property type="protein sequence ID" value="VAX21809.1"/>
    <property type="molecule type" value="Genomic_DNA"/>
</dbReference>
<dbReference type="InterPro" id="IPR024185">
    <property type="entry name" value="FTHF_cligase-like_sf"/>
</dbReference>
<dbReference type="Pfam" id="PF02589">
    <property type="entry name" value="LUD_dom"/>
    <property type="match status" value="1"/>
</dbReference>
<dbReference type="PANTHER" id="PTHR43682:SF1">
    <property type="entry name" value="LACTATE UTILIZATION PROTEIN C"/>
    <property type="match status" value="1"/>
</dbReference>
<dbReference type="Gene3D" id="3.40.50.10420">
    <property type="entry name" value="NagB/RpiA/CoA transferase-like"/>
    <property type="match status" value="1"/>
</dbReference>
<evidence type="ECO:0000313" key="2">
    <source>
        <dbReference type="EMBL" id="VAX21809.1"/>
    </source>
</evidence>
<dbReference type="AlphaFoldDB" id="A0A3B1BV71"/>
<evidence type="ECO:0000259" key="1">
    <source>
        <dbReference type="Pfam" id="PF02589"/>
    </source>
</evidence>
<organism evidence="2">
    <name type="scientific">hydrothermal vent metagenome</name>
    <dbReference type="NCBI Taxonomy" id="652676"/>
    <lineage>
        <taxon>unclassified sequences</taxon>
        <taxon>metagenomes</taxon>
        <taxon>ecological metagenomes</taxon>
    </lineage>
</organism>
<proteinExistence type="predicted"/>
<feature type="domain" description="LUD" evidence="1">
    <location>
        <begin position="24"/>
        <end position="179"/>
    </location>
</feature>
<dbReference type="SUPFAM" id="SSF100950">
    <property type="entry name" value="NagB/RpiA/CoA transferase-like"/>
    <property type="match status" value="1"/>
</dbReference>
<dbReference type="InterPro" id="IPR003741">
    <property type="entry name" value="LUD_dom"/>
</dbReference>
<protein>
    <recommendedName>
        <fullName evidence="1">LUD domain-containing protein</fullName>
    </recommendedName>
</protein>
<sequence>MIIENITKIIQKFREAAELAAATTEVIPSTSTALNSALEQVIKDEKLVLFAEPTDINPVLFNEFSKNPKIIKESTKEQLATVKCGITDAFGAVASTGSVCVPVTNGLTSPFSMLTRKHIVVLDAKTIVPRPRDVLSNNYLDGKGMTRSFSYITGTSATADMGPLVRGVHGPGELHIIILSDDE</sequence>
<dbReference type="PANTHER" id="PTHR43682">
    <property type="entry name" value="LACTATE UTILIZATION PROTEIN C"/>
    <property type="match status" value="1"/>
</dbReference>
<dbReference type="InterPro" id="IPR037171">
    <property type="entry name" value="NagB/RpiA_transferase-like"/>
</dbReference>
<accession>A0A3B1BV71</accession>
<gene>
    <name evidence="2" type="ORF">MNBD_IGNAVI01-556</name>
</gene>
<name>A0A3B1BV71_9ZZZZ</name>
<reference evidence="2" key="1">
    <citation type="submission" date="2018-06" db="EMBL/GenBank/DDBJ databases">
        <authorList>
            <person name="Zhirakovskaya E."/>
        </authorList>
    </citation>
    <scope>NUCLEOTIDE SEQUENCE</scope>
</reference>